<sequence>MLKSITILLSITTFYDYEIWQMDVKTTFLDKSIYMTQPKGFIEQGQERKEQCSKKPQEVGDMRNIPYAFVVGSLMYATLCTRPDISYSVGMVSRYQSNLRHARKSTSGSVFTLNGGAVVWRSEKQTCLADSTMNVEYVVACKAAKEAIWLRKFLIDLEVVPNMHLPIPLYCDNSGAVAKSREPKSQKQGV</sequence>
<dbReference type="CDD" id="cd09272">
    <property type="entry name" value="RNase_HI_RT_Ty1"/>
    <property type="match status" value="1"/>
</dbReference>
<name>A0A5D3E0I9_CUCMM</name>
<dbReference type="Proteomes" id="UP000321393">
    <property type="component" value="Unassembled WGS sequence"/>
</dbReference>
<accession>A0A5D3E0I9</accession>
<dbReference type="PANTHER" id="PTHR11439">
    <property type="entry name" value="GAG-POL-RELATED RETROTRANSPOSON"/>
    <property type="match status" value="1"/>
</dbReference>
<evidence type="ECO:0000313" key="3">
    <source>
        <dbReference type="Proteomes" id="UP000321393"/>
    </source>
</evidence>
<gene>
    <name evidence="2" type="ORF">E5676_scaffold880G00260</name>
    <name evidence="1" type="ORF">E6C27_scaffold27G00130</name>
</gene>
<dbReference type="AlphaFoldDB" id="A0A5D3E0I9"/>
<reference evidence="3 4" key="1">
    <citation type="submission" date="2019-08" db="EMBL/GenBank/DDBJ databases">
        <title>Draft genome sequences of two oriental melons (Cucumis melo L. var makuwa).</title>
        <authorList>
            <person name="Kwon S.-Y."/>
        </authorList>
    </citation>
    <scope>NUCLEOTIDE SEQUENCE [LARGE SCALE GENOMIC DNA]</scope>
    <source>
        <strain evidence="4">cv. Chang Bougi</strain>
        <strain evidence="3">cv. SW 3</strain>
        <tissue evidence="2">Leaf</tissue>
    </source>
</reference>
<evidence type="ECO:0000313" key="4">
    <source>
        <dbReference type="Proteomes" id="UP000321947"/>
    </source>
</evidence>
<comment type="caution">
    <text evidence="2">The sequence shown here is derived from an EMBL/GenBank/DDBJ whole genome shotgun (WGS) entry which is preliminary data.</text>
</comment>
<dbReference type="STRING" id="1194695.A0A5D3E0I9"/>
<dbReference type="EMBL" id="SSTE01009560">
    <property type="protein sequence ID" value="KAA0053328.1"/>
    <property type="molecule type" value="Genomic_DNA"/>
</dbReference>
<dbReference type="OrthoDB" id="1721964at2759"/>
<proteinExistence type="predicted"/>
<organism evidence="2 4">
    <name type="scientific">Cucumis melo var. makuwa</name>
    <name type="common">Oriental melon</name>
    <dbReference type="NCBI Taxonomy" id="1194695"/>
    <lineage>
        <taxon>Eukaryota</taxon>
        <taxon>Viridiplantae</taxon>
        <taxon>Streptophyta</taxon>
        <taxon>Embryophyta</taxon>
        <taxon>Tracheophyta</taxon>
        <taxon>Spermatophyta</taxon>
        <taxon>Magnoliopsida</taxon>
        <taxon>eudicotyledons</taxon>
        <taxon>Gunneridae</taxon>
        <taxon>Pentapetalae</taxon>
        <taxon>rosids</taxon>
        <taxon>fabids</taxon>
        <taxon>Cucurbitales</taxon>
        <taxon>Cucurbitaceae</taxon>
        <taxon>Benincaseae</taxon>
        <taxon>Cucumis</taxon>
    </lineage>
</organism>
<dbReference type="Proteomes" id="UP000321947">
    <property type="component" value="Unassembled WGS sequence"/>
</dbReference>
<dbReference type="PANTHER" id="PTHR11439:SF496">
    <property type="entry name" value="RNA-DIRECTED DNA POLYMERASE"/>
    <property type="match status" value="1"/>
</dbReference>
<evidence type="ECO:0000313" key="1">
    <source>
        <dbReference type="EMBL" id="KAA0053328.1"/>
    </source>
</evidence>
<protein>
    <submittedName>
        <fullName evidence="2">Gag/pol protein</fullName>
    </submittedName>
</protein>
<dbReference type="EMBL" id="SSTD01001846">
    <property type="protein sequence ID" value="TYK29211.1"/>
    <property type="molecule type" value="Genomic_DNA"/>
</dbReference>
<evidence type="ECO:0000313" key="2">
    <source>
        <dbReference type="EMBL" id="TYK29211.1"/>
    </source>
</evidence>